<comment type="caution">
    <text evidence="1">The sequence shown here is derived from an EMBL/GenBank/DDBJ whole genome shotgun (WGS) entry which is preliminary data.</text>
</comment>
<dbReference type="Proteomes" id="UP000178068">
    <property type="component" value="Unassembled WGS sequence"/>
</dbReference>
<dbReference type="STRING" id="1802603.A3F35_00355"/>
<reference evidence="1 2" key="1">
    <citation type="journal article" date="2016" name="Nat. Commun.">
        <title>Thousands of microbial genomes shed light on interconnected biogeochemical processes in an aquifer system.</title>
        <authorList>
            <person name="Anantharaman K."/>
            <person name="Brown C.T."/>
            <person name="Hug L.A."/>
            <person name="Sharon I."/>
            <person name="Castelle C.J."/>
            <person name="Probst A.J."/>
            <person name="Thomas B.C."/>
            <person name="Singh A."/>
            <person name="Wilkins M.J."/>
            <person name="Karaoz U."/>
            <person name="Brodie E.L."/>
            <person name="Williams K.H."/>
            <person name="Hubbard S.S."/>
            <person name="Banfield J.F."/>
        </authorList>
    </citation>
    <scope>NUCLEOTIDE SEQUENCE [LARGE SCALE GENOMIC DNA]</scope>
</reference>
<gene>
    <name evidence="1" type="ORF">A3F35_00355</name>
</gene>
<dbReference type="EMBL" id="MHCZ01000009">
    <property type="protein sequence ID" value="OGY30285.1"/>
    <property type="molecule type" value="Genomic_DNA"/>
</dbReference>
<sequence>MSVPKGKLVTVEIGSSWTRVFVIDHEKENRLKILSSASLPTSVGDLKFAVQNLFEKLDITPKEHSLIWTSSLDEATSVTEDFKGIFVPFGEVKKNLSAWLRSEGYPSCTVLDAGAGLMRSSFKAAEVGSFLTFAIGESELENHLANLSLHPQTVPETKNEMEIAESLMRVSFAKKAAELGEASNILVTGSLVAAHPNLARIALVVLDVLGEGKVAEVVVDKGSFGNCWGAALTKYRELAGFEIDFLEKLGTFVSLGGTGRVELDYGLKNLQEVTADQNEIALIPAGSGQKVKISFGLGKEKRKFEASGGSFGILIDARPKPLALVFGSASSQHAMLSWREALEKVELIK</sequence>
<protein>
    <submittedName>
        <fullName evidence="1">Uncharacterized protein</fullName>
    </submittedName>
</protein>
<name>A0A1G1WRA8_9BACT</name>
<proteinExistence type="predicted"/>
<organism evidence="1 2">
    <name type="scientific">Candidatus Woykebacteria bacterium RIFCSPHIGHO2_12_FULL_45_10</name>
    <dbReference type="NCBI Taxonomy" id="1802603"/>
    <lineage>
        <taxon>Bacteria</taxon>
        <taxon>Candidatus Woykeibacteriota</taxon>
    </lineage>
</organism>
<evidence type="ECO:0000313" key="2">
    <source>
        <dbReference type="Proteomes" id="UP000178068"/>
    </source>
</evidence>
<evidence type="ECO:0000313" key="1">
    <source>
        <dbReference type="EMBL" id="OGY30285.1"/>
    </source>
</evidence>
<dbReference type="AlphaFoldDB" id="A0A1G1WRA8"/>
<accession>A0A1G1WRA8</accession>